<dbReference type="Proteomes" id="UP000000759">
    <property type="component" value="Chromosome 17"/>
</dbReference>
<proteinExistence type="predicted"/>
<keyword evidence="6" id="KW-1185">Reference proteome</keyword>
<dbReference type="eggNOG" id="KOG2595">
    <property type="taxonomic scope" value="Eukaryota"/>
</dbReference>
<evidence type="ECO:0000256" key="3">
    <source>
        <dbReference type="SAM" id="Phobius"/>
    </source>
</evidence>
<evidence type="ECO:0000256" key="1">
    <source>
        <dbReference type="ARBA" id="ARBA00022468"/>
    </source>
</evidence>
<dbReference type="Pfam" id="PF00566">
    <property type="entry name" value="RabGAP-TBC"/>
    <property type="match status" value="1"/>
</dbReference>
<feature type="domain" description="Rab-GAP TBC" evidence="4">
    <location>
        <begin position="91"/>
        <end position="403"/>
    </location>
</feature>
<keyword evidence="3" id="KW-0812">Transmembrane</keyword>
<dbReference type="InterPro" id="IPR035969">
    <property type="entry name" value="Rab-GAP_TBC_sf"/>
</dbReference>
<dbReference type="RefSeq" id="XP_002182800.1">
    <property type="nucleotide sequence ID" value="XM_002182764.1"/>
</dbReference>
<protein>
    <recommendedName>
        <fullName evidence="4">Rab-GAP TBC domain-containing protein</fullName>
    </recommendedName>
</protein>
<dbReference type="InterPro" id="IPR045913">
    <property type="entry name" value="TBC20/Gyp8-like"/>
</dbReference>
<feature type="region of interest" description="Disordered" evidence="2">
    <location>
        <begin position="551"/>
        <end position="578"/>
    </location>
</feature>
<organism evidence="5 6">
    <name type="scientific">Phaeodactylum tricornutum (strain CCAP 1055/1)</name>
    <dbReference type="NCBI Taxonomy" id="556484"/>
    <lineage>
        <taxon>Eukaryota</taxon>
        <taxon>Sar</taxon>
        <taxon>Stramenopiles</taxon>
        <taxon>Ochrophyta</taxon>
        <taxon>Bacillariophyta</taxon>
        <taxon>Bacillariophyceae</taxon>
        <taxon>Bacillariophycidae</taxon>
        <taxon>Naviculales</taxon>
        <taxon>Phaeodactylaceae</taxon>
        <taxon>Phaeodactylum</taxon>
    </lineage>
</organism>
<keyword evidence="1" id="KW-0343">GTPase activation</keyword>
<evidence type="ECO:0000313" key="6">
    <source>
        <dbReference type="Proteomes" id="UP000000759"/>
    </source>
</evidence>
<dbReference type="KEGG" id="pti:PHATRDRAFT_48365"/>
<sequence>MLSALQSSRRPDSSESASLGPSSTLGNVSHGFRSRFEMLFYPENSPLSDQGFHTKQEDIQACLRGKVDESTGNEMVNLWQLRELSLSKGGLLSADLRKRAWPTLLACHEQVFPELAQQDDYVAPRRVQPDPGNIRSLQHDVSQTIWNVQDCLVASRQHRQIQNEKMDRFLEEQRQQSQKKVTFAPSLVQASPKPHTPAPKAPETPPVVIATSSPASGARAHQDDTTSVLSHDDSATGLFDDSSWSVRTHETAFTLSSRVIRWRKASSQEQKILYNVISSVLQTGPPIHGNDEVYFHYNGLQDLTALLLINLESPSLTSIVLEKLARWHLRDALRPDRSHIEIVLECCFMPLLESVDSGLYNHLVNKGLTLPSFATQWIACWFAQDIPDAPMASRFLDAFIVGHALLPLYVAVAFVASHREWIWSECENLSSLYATLRGIPFRALTHGLDLQDEEDVQQGMMRVERILETALLYMKRLPPSDLLEISRNRVVSGEVLEQISTISMFGPENVPIFVTGPHSPTDYAVLQQAKWFRTKLSQPTFSLKQIGGAKNEELPGLANSPTLEEEDEPEGSHTPGPESYTLTCVALGISNVTSSTRSRRALGSLWMLLFVGVLFAYLAVVLPPQFHLFGTQSTAVPLHLSRGSEPDSRRASDLTNPKLQGTLGLSQLKFTFQGFATSVVTENVLMEGDYSDMIKESRALPSLSSVFKINWFAVFRQQFHLLQAVWRDLLSPFRHRKASAESSKEDLTASG</sequence>
<accession>B7G6W2</accession>
<dbReference type="PaxDb" id="2850-Phatr48365"/>
<reference evidence="6" key="2">
    <citation type="submission" date="2008-08" db="EMBL/GenBank/DDBJ databases">
        <authorList>
            <consortium name="Diatom Consortium"/>
            <person name="Grigoriev I."/>
            <person name="Grimwood J."/>
            <person name="Kuo A."/>
            <person name="Otillar R.P."/>
            <person name="Salamov A."/>
            <person name="Detter J.C."/>
            <person name="Lindquist E."/>
            <person name="Shapiro H."/>
            <person name="Lucas S."/>
            <person name="Glavina del Rio T."/>
            <person name="Pitluck S."/>
            <person name="Rokhsar D."/>
            <person name="Bowler C."/>
        </authorList>
    </citation>
    <scope>GENOME REANNOTATION</scope>
    <source>
        <strain evidence="6">CCAP 1055/1</strain>
    </source>
</reference>
<dbReference type="EMBL" id="CM000619">
    <property type="protein sequence ID" value="EEC45536.1"/>
    <property type="molecule type" value="Genomic_DNA"/>
</dbReference>
<feature type="region of interest" description="Disordered" evidence="2">
    <location>
        <begin position="180"/>
        <end position="232"/>
    </location>
</feature>
<dbReference type="PANTHER" id="PTHR20913:SF7">
    <property type="entry name" value="RE60063P"/>
    <property type="match status" value="1"/>
</dbReference>
<feature type="transmembrane region" description="Helical" evidence="3">
    <location>
        <begin position="395"/>
        <end position="416"/>
    </location>
</feature>
<evidence type="ECO:0000259" key="4">
    <source>
        <dbReference type="PROSITE" id="PS50086"/>
    </source>
</evidence>
<reference evidence="5 6" key="1">
    <citation type="journal article" date="2008" name="Nature">
        <title>The Phaeodactylum genome reveals the evolutionary history of diatom genomes.</title>
        <authorList>
            <person name="Bowler C."/>
            <person name="Allen A.E."/>
            <person name="Badger J.H."/>
            <person name="Grimwood J."/>
            <person name="Jabbari K."/>
            <person name="Kuo A."/>
            <person name="Maheswari U."/>
            <person name="Martens C."/>
            <person name="Maumus F."/>
            <person name="Otillar R.P."/>
            <person name="Rayko E."/>
            <person name="Salamov A."/>
            <person name="Vandepoele K."/>
            <person name="Beszteri B."/>
            <person name="Gruber A."/>
            <person name="Heijde M."/>
            <person name="Katinka M."/>
            <person name="Mock T."/>
            <person name="Valentin K."/>
            <person name="Verret F."/>
            <person name="Berges J.A."/>
            <person name="Brownlee C."/>
            <person name="Cadoret J.P."/>
            <person name="Chiovitti A."/>
            <person name="Choi C.J."/>
            <person name="Coesel S."/>
            <person name="De Martino A."/>
            <person name="Detter J.C."/>
            <person name="Durkin C."/>
            <person name="Falciatore A."/>
            <person name="Fournet J."/>
            <person name="Haruta M."/>
            <person name="Huysman M.J."/>
            <person name="Jenkins B.D."/>
            <person name="Jiroutova K."/>
            <person name="Jorgensen R.E."/>
            <person name="Joubert Y."/>
            <person name="Kaplan A."/>
            <person name="Kroger N."/>
            <person name="Kroth P.G."/>
            <person name="La Roche J."/>
            <person name="Lindquist E."/>
            <person name="Lommer M."/>
            <person name="Martin-Jezequel V."/>
            <person name="Lopez P.J."/>
            <person name="Lucas S."/>
            <person name="Mangogna M."/>
            <person name="McGinnis K."/>
            <person name="Medlin L.K."/>
            <person name="Montsant A."/>
            <person name="Oudot-Le Secq M.P."/>
            <person name="Napoli C."/>
            <person name="Obornik M."/>
            <person name="Parker M.S."/>
            <person name="Petit J.L."/>
            <person name="Porcel B.M."/>
            <person name="Poulsen N."/>
            <person name="Robison M."/>
            <person name="Rychlewski L."/>
            <person name="Rynearson T.A."/>
            <person name="Schmutz J."/>
            <person name="Shapiro H."/>
            <person name="Siaut M."/>
            <person name="Stanley M."/>
            <person name="Sussman M.R."/>
            <person name="Taylor A.R."/>
            <person name="Vardi A."/>
            <person name="von Dassow P."/>
            <person name="Vyverman W."/>
            <person name="Willis A."/>
            <person name="Wyrwicz L.S."/>
            <person name="Rokhsar D.S."/>
            <person name="Weissenbach J."/>
            <person name="Armbrust E.V."/>
            <person name="Green B.R."/>
            <person name="Van de Peer Y."/>
            <person name="Grigoriev I.V."/>
        </authorList>
    </citation>
    <scope>NUCLEOTIDE SEQUENCE [LARGE SCALE GENOMIC DNA]</scope>
    <source>
        <strain evidence="5 6">CCAP 1055/1</strain>
    </source>
</reference>
<name>B7G6W2_PHATC</name>
<dbReference type="OrthoDB" id="47254at2759"/>
<dbReference type="STRING" id="556484.B7G6W2"/>
<evidence type="ECO:0000313" key="5">
    <source>
        <dbReference type="EMBL" id="EEC45536.1"/>
    </source>
</evidence>
<dbReference type="Gene3D" id="1.10.8.1310">
    <property type="match status" value="1"/>
</dbReference>
<gene>
    <name evidence="5" type="ORF">PHATRDRAFT_48365</name>
</gene>
<dbReference type="GO" id="GO:0005789">
    <property type="term" value="C:endoplasmic reticulum membrane"/>
    <property type="evidence" value="ECO:0007669"/>
    <property type="project" value="TreeGrafter"/>
</dbReference>
<dbReference type="GO" id="GO:0006888">
    <property type="term" value="P:endoplasmic reticulum to Golgi vesicle-mediated transport"/>
    <property type="evidence" value="ECO:0007669"/>
    <property type="project" value="TreeGrafter"/>
</dbReference>
<evidence type="ECO:0000256" key="2">
    <source>
        <dbReference type="SAM" id="MobiDB-lite"/>
    </source>
</evidence>
<feature type="transmembrane region" description="Helical" evidence="3">
    <location>
        <begin position="605"/>
        <end position="623"/>
    </location>
</feature>
<dbReference type="InParanoid" id="B7G6W2"/>
<feature type="compositionally biased region" description="Basic and acidic residues" evidence="2">
    <location>
        <begin position="220"/>
        <end position="232"/>
    </location>
</feature>
<dbReference type="InterPro" id="IPR000195">
    <property type="entry name" value="Rab-GAP-TBC_dom"/>
</dbReference>
<dbReference type="GO" id="GO:0005096">
    <property type="term" value="F:GTPase activator activity"/>
    <property type="evidence" value="ECO:0007669"/>
    <property type="project" value="UniProtKB-KW"/>
</dbReference>
<keyword evidence="3" id="KW-0472">Membrane</keyword>
<dbReference type="GeneID" id="7203635"/>
<feature type="region of interest" description="Disordered" evidence="2">
    <location>
        <begin position="1"/>
        <end position="24"/>
    </location>
</feature>
<feature type="compositionally biased region" description="Pro residues" evidence="2">
    <location>
        <begin position="194"/>
        <end position="205"/>
    </location>
</feature>
<keyword evidence="3" id="KW-1133">Transmembrane helix</keyword>
<dbReference type="HOGENOM" id="CLU_370682_0_0_1"/>
<dbReference type="PANTHER" id="PTHR20913">
    <property type="entry name" value="TBC1 DOMAIN FAMILY MEMBER 20/GTPASE"/>
    <property type="match status" value="1"/>
</dbReference>
<dbReference type="Gene3D" id="1.10.472.80">
    <property type="entry name" value="Ypt/Rab-GAP domain of gyp1p, domain 3"/>
    <property type="match status" value="1"/>
</dbReference>
<dbReference type="SUPFAM" id="SSF47923">
    <property type="entry name" value="Ypt/Rab-GAP domain of gyp1p"/>
    <property type="match status" value="1"/>
</dbReference>
<dbReference type="PROSITE" id="PS50086">
    <property type="entry name" value="TBC_RABGAP"/>
    <property type="match status" value="1"/>
</dbReference>
<dbReference type="AlphaFoldDB" id="B7G6W2"/>